<reference evidence="3" key="2">
    <citation type="submission" date="2023-06" db="EMBL/GenBank/DDBJ databases">
        <authorList>
            <person name="Ma L."/>
            <person name="Liu K.-W."/>
            <person name="Li Z."/>
            <person name="Hsiao Y.-Y."/>
            <person name="Qi Y."/>
            <person name="Fu T."/>
            <person name="Tang G."/>
            <person name="Zhang D."/>
            <person name="Sun W.-H."/>
            <person name="Liu D.-K."/>
            <person name="Li Y."/>
            <person name="Chen G.-Z."/>
            <person name="Liu X.-D."/>
            <person name="Liao X.-Y."/>
            <person name="Jiang Y.-T."/>
            <person name="Yu X."/>
            <person name="Hao Y."/>
            <person name="Huang J."/>
            <person name="Zhao X.-W."/>
            <person name="Ke S."/>
            <person name="Chen Y.-Y."/>
            <person name="Wu W.-L."/>
            <person name="Hsu J.-L."/>
            <person name="Lin Y.-F."/>
            <person name="Huang M.-D."/>
            <person name="Li C.-Y."/>
            <person name="Huang L."/>
            <person name="Wang Z.-W."/>
            <person name="Zhao X."/>
            <person name="Zhong W.-Y."/>
            <person name="Peng D.-H."/>
            <person name="Ahmad S."/>
            <person name="Lan S."/>
            <person name="Zhang J.-S."/>
            <person name="Tsai W.-C."/>
            <person name="Van De Peer Y."/>
            <person name="Liu Z.-J."/>
        </authorList>
    </citation>
    <scope>NUCLEOTIDE SEQUENCE</scope>
    <source>
        <strain evidence="3">SCP</strain>
        <tissue evidence="3">Leaves</tissue>
    </source>
</reference>
<dbReference type="AlphaFoldDB" id="A0AAV9BDU9"/>
<proteinExistence type="predicted"/>
<protein>
    <submittedName>
        <fullName evidence="3">Uncharacterized protein</fullName>
    </submittedName>
</protein>
<dbReference type="EMBL" id="JAUJYN010000004">
    <property type="protein sequence ID" value="KAK1274517.1"/>
    <property type="molecule type" value="Genomic_DNA"/>
</dbReference>
<evidence type="ECO:0000313" key="4">
    <source>
        <dbReference type="Proteomes" id="UP001179952"/>
    </source>
</evidence>
<sequence length="133" mass="13345">MTNKGSPYNSSHPSVLAVVLVLVLVAVVAMTENVVVASSSGAALNGAKCNGSIAECHIEEEGELLLVVGDSENSLQRSLLAQPSGLSYKGALDPGHPPVDSGSGQPYSQKINPGTTRGCACYNGCKGTCGGGA</sequence>
<keyword evidence="2" id="KW-0732">Signal</keyword>
<feature type="chain" id="PRO_5043417872" evidence="2">
    <location>
        <begin position="32"/>
        <end position="133"/>
    </location>
</feature>
<accession>A0AAV9BDU9</accession>
<dbReference type="Proteomes" id="UP001179952">
    <property type="component" value="Unassembled WGS sequence"/>
</dbReference>
<evidence type="ECO:0000256" key="1">
    <source>
        <dbReference type="SAM" id="MobiDB-lite"/>
    </source>
</evidence>
<reference evidence="3" key="1">
    <citation type="journal article" date="2023" name="Nat. Commun.">
        <title>Diploid and tetraploid genomes of Acorus and the evolution of monocots.</title>
        <authorList>
            <person name="Ma L."/>
            <person name="Liu K.W."/>
            <person name="Li Z."/>
            <person name="Hsiao Y.Y."/>
            <person name="Qi Y."/>
            <person name="Fu T."/>
            <person name="Tang G.D."/>
            <person name="Zhang D."/>
            <person name="Sun W.H."/>
            <person name="Liu D.K."/>
            <person name="Li Y."/>
            <person name="Chen G.Z."/>
            <person name="Liu X.D."/>
            <person name="Liao X.Y."/>
            <person name="Jiang Y.T."/>
            <person name="Yu X."/>
            <person name="Hao Y."/>
            <person name="Huang J."/>
            <person name="Zhao X.W."/>
            <person name="Ke S."/>
            <person name="Chen Y.Y."/>
            <person name="Wu W.L."/>
            <person name="Hsu J.L."/>
            <person name="Lin Y.F."/>
            <person name="Huang M.D."/>
            <person name="Li C.Y."/>
            <person name="Huang L."/>
            <person name="Wang Z.W."/>
            <person name="Zhao X."/>
            <person name="Zhong W.Y."/>
            <person name="Peng D.H."/>
            <person name="Ahmad S."/>
            <person name="Lan S."/>
            <person name="Zhang J.S."/>
            <person name="Tsai W.C."/>
            <person name="Van de Peer Y."/>
            <person name="Liu Z.J."/>
        </authorList>
    </citation>
    <scope>NUCLEOTIDE SEQUENCE</scope>
    <source>
        <strain evidence="3">SCP</strain>
    </source>
</reference>
<evidence type="ECO:0000256" key="2">
    <source>
        <dbReference type="SAM" id="SignalP"/>
    </source>
</evidence>
<evidence type="ECO:0000313" key="3">
    <source>
        <dbReference type="EMBL" id="KAK1274517.1"/>
    </source>
</evidence>
<organism evidence="3 4">
    <name type="scientific">Acorus gramineus</name>
    <name type="common">Dwarf sweet flag</name>
    <dbReference type="NCBI Taxonomy" id="55184"/>
    <lineage>
        <taxon>Eukaryota</taxon>
        <taxon>Viridiplantae</taxon>
        <taxon>Streptophyta</taxon>
        <taxon>Embryophyta</taxon>
        <taxon>Tracheophyta</taxon>
        <taxon>Spermatophyta</taxon>
        <taxon>Magnoliopsida</taxon>
        <taxon>Liliopsida</taxon>
        <taxon>Acoraceae</taxon>
        <taxon>Acorus</taxon>
    </lineage>
</organism>
<feature type="signal peptide" evidence="2">
    <location>
        <begin position="1"/>
        <end position="31"/>
    </location>
</feature>
<gene>
    <name evidence="3" type="ORF">QJS04_geneDACA007982</name>
</gene>
<feature type="region of interest" description="Disordered" evidence="1">
    <location>
        <begin position="89"/>
        <end position="108"/>
    </location>
</feature>
<comment type="caution">
    <text evidence="3">The sequence shown here is derived from an EMBL/GenBank/DDBJ whole genome shotgun (WGS) entry which is preliminary data.</text>
</comment>
<keyword evidence="4" id="KW-1185">Reference proteome</keyword>
<name>A0AAV9BDU9_ACOGR</name>